<accession>A0A2Z3H0H0</accession>
<dbReference type="GO" id="GO:0004065">
    <property type="term" value="F:arylsulfatase activity"/>
    <property type="evidence" value="ECO:0007669"/>
    <property type="project" value="TreeGrafter"/>
</dbReference>
<dbReference type="OrthoDB" id="9762324at2"/>
<dbReference type="InterPro" id="IPR000917">
    <property type="entry name" value="Sulfatase_N"/>
</dbReference>
<comment type="similarity">
    <text evidence="2">Belongs to the sulfatase family.</text>
</comment>
<name>A0A2Z3H0H0_9BACT</name>
<dbReference type="Proteomes" id="UP000245802">
    <property type="component" value="Chromosome"/>
</dbReference>
<evidence type="ECO:0000256" key="2">
    <source>
        <dbReference type="ARBA" id="ARBA00008779"/>
    </source>
</evidence>
<dbReference type="Pfam" id="PF00884">
    <property type="entry name" value="Sulfatase"/>
    <property type="match status" value="1"/>
</dbReference>
<keyword evidence="10" id="KW-1185">Reference proteome</keyword>
<evidence type="ECO:0000256" key="6">
    <source>
        <dbReference type="ARBA" id="ARBA00022837"/>
    </source>
</evidence>
<keyword evidence="3" id="KW-0479">Metal-binding</keyword>
<dbReference type="RefSeq" id="WP_010035900.1">
    <property type="nucleotide sequence ID" value="NZ_CP025958.1"/>
</dbReference>
<dbReference type="InterPro" id="IPR017850">
    <property type="entry name" value="Alkaline_phosphatase_core_sf"/>
</dbReference>
<sequence length="465" mass="51612">MRCAVALLALAVCATGTARAADTKGPNVLFLFADDQRADTVSALGNTRIRTPNLDRLVKRGVSFDRAYMQGGLNGATCVPSRAMLLSGRCLFRIDEKLLRDETWPEAFAKAGYGTFATGKWHNGEKSLVRCFPEARGIFAGGMTDPLKAPLADIEGSKLAAPKLAPKHACAVFADEAIKFLNRKHEKPFFCYVPFDAPHDPHIVPDDFPIRYDVEQIQLPPNFLPQHPFNNGEMSVRDEALLAWPRDPEKVREMIAEYYRYVSYLDSEIGRVLDALDRSPHSRNTIVVFAADSGVARGSHGLIGKQNCYEHSLRVPLVLAGPGIAENKRTAAMCYLFDVLPTLGKLCGVPGPQTSEGLEFSQVLTDPTHPARPHLMFGYKNVQRAVRDDRWKLIRYPQVDRTQLFDLKTDPDEVTDLSAKPEHAARMKELLARLGAEQQRFGDTAPLTVAKPLRAEWNPPPKKGN</sequence>
<gene>
    <name evidence="9" type="ORF">C1280_05910</name>
</gene>
<dbReference type="GO" id="GO:0046872">
    <property type="term" value="F:metal ion binding"/>
    <property type="evidence" value="ECO:0007669"/>
    <property type="project" value="UniProtKB-KW"/>
</dbReference>
<feature type="domain" description="Sulfatase N-terminal" evidence="8">
    <location>
        <begin position="26"/>
        <end position="349"/>
    </location>
</feature>
<organism evidence="9 10">
    <name type="scientific">Gemmata obscuriglobus</name>
    <dbReference type="NCBI Taxonomy" id="114"/>
    <lineage>
        <taxon>Bacteria</taxon>
        <taxon>Pseudomonadati</taxon>
        <taxon>Planctomycetota</taxon>
        <taxon>Planctomycetia</taxon>
        <taxon>Gemmatales</taxon>
        <taxon>Gemmataceae</taxon>
        <taxon>Gemmata</taxon>
    </lineage>
</organism>
<keyword evidence="6" id="KW-0106">Calcium</keyword>
<evidence type="ECO:0000259" key="8">
    <source>
        <dbReference type="Pfam" id="PF00884"/>
    </source>
</evidence>
<feature type="chain" id="PRO_5016362262" evidence="7">
    <location>
        <begin position="21"/>
        <end position="465"/>
    </location>
</feature>
<dbReference type="CDD" id="cd16155">
    <property type="entry name" value="sulfatase_like"/>
    <property type="match status" value="1"/>
</dbReference>
<reference evidence="9 10" key="1">
    <citation type="submission" date="2018-01" db="EMBL/GenBank/DDBJ databases">
        <title>G. obscuriglobus.</title>
        <authorList>
            <person name="Franke J."/>
            <person name="Blomberg W."/>
            <person name="Selmecki A."/>
        </authorList>
    </citation>
    <scope>NUCLEOTIDE SEQUENCE [LARGE SCALE GENOMIC DNA]</scope>
    <source>
        <strain evidence="9 10">DSM 5831</strain>
    </source>
</reference>
<proteinExistence type="inferred from homology"/>
<dbReference type="SUPFAM" id="SSF53649">
    <property type="entry name" value="Alkaline phosphatase-like"/>
    <property type="match status" value="1"/>
</dbReference>
<evidence type="ECO:0000313" key="9">
    <source>
        <dbReference type="EMBL" id="AWM36605.1"/>
    </source>
</evidence>
<keyword evidence="4 7" id="KW-0732">Signal</keyword>
<dbReference type="AlphaFoldDB" id="A0A2Z3H0H0"/>
<evidence type="ECO:0000256" key="5">
    <source>
        <dbReference type="ARBA" id="ARBA00022801"/>
    </source>
</evidence>
<evidence type="ECO:0000256" key="7">
    <source>
        <dbReference type="SAM" id="SignalP"/>
    </source>
</evidence>
<dbReference type="EMBL" id="CP025958">
    <property type="protein sequence ID" value="AWM36605.1"/>
    <property type="molecule type" value="Genomic_DNA"/>
</dbReference>
<dbReference type="Gene3D" id="3.40.720.10">
    <property type="entry name" value="Alkaline Phosphatase, subunit A"/>
    <property type="match status" value="1"/>
</dbReference>
<feature type="signal peptide" evidence="7">
    <location>
        <begin position="1"/>
        <end position="20"/>
    </location>
</feature>
<keyword evidence="5" id="KW-0378">Hydrolase</keyword>
<evidence type="ECO:0000256" key="4">
    <source>
        <dbReference type="ARBA" id="ARBA00022729"/>
    </source>
</evidence>
<dbReference type="PANTHER" id="PTHR42693">
    <property type="entry name" value="ARYLSULFATASE FAMILY MEMBER"/>
    <property type="match status" value="1"/>
</dbReference>
<evidence type="ECO:0000256" key="3">
    <source>
        <dbReference type="ARBA" id="ARBA00022723"/>
    </source>
</evidence>
<comment type="cofactor">
    <cofactor evidence="1">
        <name>Ca(2+)</name>
        <dbReference type="ChEBI" id="CHEBI:29108"/>
    </cofactor>
</comment>
<dbReference type="PANTHER" id="PTHR42693:SF42">
    <property type="entry name" value="ARYLSULFATASE G"/>
    <property type="match status" value="1"/>
</dbReference>
<protein>
    <submittedName>
        <fullName evidence="9">Choline-sulfatase</fullName>
    </submittedName>
</protein>
<dbReference type="InterPro" id="IPR050738">
    <property type="entry name" value="Sulfatase"/>
</dbReference>
<dbReference type="KEGG" id="gog:C1280_05910"/>
<evidence type="ECO:0000256" key="1">
    <source>
        <dbReference type="ARBA" id="ARBA00001913"/>
    </source>
</evidence>
<evidence type="ECO:0000313" key="10">
    <source>
        <dbReference type="Proteomes" id="UP000245802"/>
    </source>
</evidence>